<evidence type="ECO:0000256" key="7">
    <source>
        <dbReference type="ARBA" id="ARBA00025803"/>
    </source>
</evidence>
<sequence length="597" mass="66916">MLRPAKFTTVLIALFLLLSTSLFLSSHLPPHSSSSPIPAHSTQQTASGSCSAERDPRPYPDAQHSTSTRSRIVHKVSSGTPHVLSSQQSIQKTSPTANNQASHSSQSSKTFSKQSKNPSTSTGSRLIQDGEERYLMYIPYAGITNQLFSVWHGSMMARALNRTLLLPNIVPNVHVGTESNGKEPAPTKWSEFFDLEQYSKVTGLKIVELEDFLTGRGVIERAAVVDETKEFETKTNQKRKREIHAKEQGKQPSVIDRRRIGKRWVRLESSAQDEGSSVASAPLTSGSGSVNARPKFRSVKYPTVQKCYSEAGYGMDRRIDLTGRLFMQRYRIDPTLNPTPFIDPENDNTIWARLRMDKAIERYQQPEFEQQEILCIGHVYRLLPGGKKRAWNEFGQHFRYTEKVESFVDGILEKLIPESQKANGSKDHPKQRLTVQESAFVGVHLRRGDFEQYCHGIASPADPNGWNRCYPSTEHVISLLQNVQTPTSPLTTGKKGLLKRQINTPDLDETTPTLPVLALTNEKAPEELAKADAHNWIRVDHAQLGTTKQFGRYGPALIDGALLARAQLLVGVEYSTYFRTASWRAEEWYGGRTVLVT</sequence>
<gene>
    <name evidence="11" type="ORF">BGW38_003121</name>
</gene>
<protein>
    <recommendedName>
        <fullName evidence="8">GDP-fucose protein O-fucosyltransferase 2</fullName>
    </recommendedName>
</protein>
<dbReference type="InterPro" id="IPR045130">
    <property type="entry name" value="OFUT2-like"/>
</dbReference>
<evidence type="ECO:0000256" key="4">
    <source>
        <dbReference type="ARBA" id="ARBA00022824"/>
    </source>
</evidence>
<reference evidence="11" key="1">
    <citation type="journal article" date="2020" name="Fungal Divers.">
        <title>Resolving the Mortierellaceae phylogeny through synthesis of multi-gene phylogenetics and phylogenomics.</title>
        <authorList>
            <person name="Vandepol N."/>
            <person name="Liber J."/>
            <person name="Desiro A."/>
            <person name="Na H."/>
            <person name="Kennedy M."/>
            <person name="Barry K."/>
            <person name="Grigoriev I.V."/>
            <person name="Miller A.N."/>
            <person name="O'Donnell K."/>
            <person name="Stajich J.E."/>
            <person name="Bonito G."/>
        </authorList>
    </citation>
    <scope>NUCLEOTIDE SEQUENCE</scope>
    <source>
        <strain evidence="11">KOD1015</strain>
    </source>
</reference>
<dbReference type="PANTHER" id="PTHR13398">
    <property type="entry name" value="GDP-FUCOSE PROTEIN O-FUCOSYLTRANSFERASE 2"/>
    <property type="match status" value="1"/>
</dbReference>
<evidence type="ECO:0000256" key="10">
    <source>
        <dbReference type="SAM" id="SignalP"/>
    </source>
</evidence>
<comment type="similarity">
    <text evidence="7">Belongs to the glycosyltransferase 68 family.</text>
</comment>
<proteinExistence type="inferred from homology"/>
<evidence type="ECO:0000313" key="11">
    <source>
        <dbReference type="EMBL" id="KAF9585270.1"/>
    </source>
</evidence>
<feature type="compositionally biased region" description="Low complexity" evidence="9">
    <location>
        <begin position="98"/>
        <end position="117"/>
    </location>
</feature>
<comment type="subcellular location">
    <subcellularLocation>
        <location evidence="1">Endoplasmic reticulum</location>
    </subcellularLocation>
</comment>
<dbReference type="Pfam" id="PF10250">
    <property type="entry name" value="O-FucT"/>
    <property type="match status" value="1"/>
</dbReference>
<feature type="region of interest" description="Disordered" evidence="9">
    <location>
        <begin position="28"/>
        <end position="126"/>
    </location>
</feature>
<dbReference type="GO" id="GO:0006004">
    <property type="term" value="P:fucose metabolic process"/>
    <property type="evidence" value="ECO:0007669"/>
    <property type="project" value="UniProtKB-KW"/>
</dbReference>
<dbReference type="InterPro" id="IPR019378">
    <property type="entry name" value="GDP-Fuc_O-FucTrfase"/>
</dbReference>
<dbReference type="EMBL" id="JAABOA010000216">
    <property type="protein sequence ID" value="KAF9585270.1"/>
    <property type="molecule type" value="Genomic_DNA"/>
</dbReference>
<feature type="compositionally biased region" description="Polar residues" evidence="9">
    <location>
        <begin position="77"/>
        <end position="97"/>
    </location>
</feature>
<comment type="pathway">
    <text evidence="2">Protein modification; protein glycosylation.</text>
</comment>
<dbReference type="GO" id="GO:0046922">
    <property type="term" value="F:peptide-O-fucosyltransferase activity"/>
    <property type="evidence" value="ECO:0007669"/>
    <property type="project" value="InterPro"/>
</dbReference>
<keyword evidence="12" id="KW-1185">Reference proteome</keyword>
<evidence type="ECO:0000256" key="8">
    <source>
        <dbReference type="ARBA" id="ARBA00026232"/>
    </source>
</evidence>
<evidence type="ECO:0000256" key="5">
    <source>
        <dbReference type="ARBA" id="ARBA00023253"/>
    </source>
</evidence>
<dbReference type="GO" id="GO:0005783">
    <property type="term" value="C:endoplasmic reticulum"/>
    <property type="evidence" value="ECO:0007669"/>
    <property type="project" value="UniProtKB-SubCell"/>
</dbReference>
<keyword evidence="10" id="KW-0732">Signal</keyword>
<keyword evidence="3" id="KW-0808">Transferase</keyword>
<feature type="compositionally biased region" description="Low complexity" evidence="9">
    <location>
        <begin position="28"/>
        <end position="42"/>
    </location>
</feature>
<evidence type="ECO:0000256" key="6">
    <source>
        <dbReference type="ARBA" id="ARBA00023277"/>
    </source>
</evidence>
<keyword evidence="4" id="KW-0256">Endoplasmic reticulum</keyword>
<evidence type="ECO:0000256" key="9">
    <source>
        <dbReference type="SAM" id="MobiDB-lite"/>
    </source>
</evidence>
<keyword evidence="6" id="KW-0119">Carbohydrate metabolism</keyword>
<organism evidence="11 12">
    <name type="scientific">Lunasporangiospora selenospora</name>
    <dbReference type="NCBI Taxonomy" id="979761"/>
    <lineage>
        <taxon>Eukaryota</taxon>
        <taxon>Fungi</taxon>
        <taxon>Fungi incertae sedis</taxon>
        <taxon>Mucoromycota</taxon>
        <taxon>Mortierellomycotina</taxon>
        <taxon>Mortierellomycetes</taxon>
        <taxon>Mortierellales</taxon>
        <taxon>Mortierellaceae</taxon>
        <taxon>Lunasporangiospora</taxon>
    </lineage>
</organism>
<evidence type="ECO:0000256" key="3">
    <source>
        <dbReference type="ARBA" id="ARBA00022679"/>
    </source>
</evidence>
<evidence type="ECO:0000313" key="12">
    <source>
        <dbReference type="Proteomes" id="UP000780801"/>
    </source>
</evidence>
<dbReference type="Proteomes" id="UP000780801">
    <property type="component" value="Unassembled WGS sequence"/>
</dbReference>
<dbReference type="CDD" id="cd11296">
    <property type="entry name" value="O-FucT_like"/>
    <property type="match status" value="1"/>
</dbReference>
<name>A0A9P6G0R2_9FUNG</name>
<comment type="caution">
    <text evidence="11">The sequence shown here is derived from an EMBL/GenBank/DDBJ whole genome shotgun (WGS) entry which is preliminary data.</text>
</comment>
<dbReference type="Gene3D" id="3.40.50.11350">
    <property type="match status" value="1"/>
</dbReference>
<dbReference type="AlphaFoldDB" id="A0A9P6G0R2"/>
<feature type="signal peptide" evidence="10">
    <location>
        <begin position="1"/>
        <end position="26"/>
    </location>
</feature>
<dbReference type="OrthoDB" id="423313at2759"/>
<evidence type="ECO:0000256" key="2">
    <source>
        <dbReference type="ARBA" id="ARBA00004922"/>
    </source>
</evidence>
<dbReference type="Gene3D" id="3.40.50.11340">
    <property type="match status" value="1"/>
</dbReference>
<evidence type="ECO:0000256" key="1">
    <source>
        <dbReference type="ARBA" id="ARBA00004240"/>
    </source>
</evidence>
<feature type="chain" id="PRO_5040402701" description="GDP-fucose protein O-fucosyltransferase 2" evidence="10">
    <location>
        <begin position="27"/>
        <end position="597"/>
    </location>
</feature>
<dbReference type="PANTHER" id="PTHR13398:SF0">
    <property type="entry name" value="GDP-FUCOSE PROTEIN O-FUCOSYLTRANSFERASE 2"/>
    <property type="match status" value="1"/>
</dbReference>
<accession>A0A9P6G0R2</accession>
<keyword evidence="5" id="KW-0294">Fucose metabolism</keyword>